<dbReference type="PANTHER" id="PTHR13683">
    <property type="entry name" value="ASPARTYL PROTEASES"/>
    <property type="match status" value="1"/>
</dbReference>
<organism evidence="3 4">
    <name type="scientific">Olea europaea subsp. europaea</name>
    <dbReference type="NCBI Taxonomy" id="158383"/>
    <lineage>
        <taxon>Eukaryota</taxon>
        <taxon>Viridiplantae</taxon>
        <taxon>Streptophyta</taxon>
        <taxon>Embryophyta</taxon>
        <taxon>Tracheophyta</taxon>
        <taxon>Spermatophyta</taxon>
        <taxon>Magnoliopsida</taxon>
        <taxon>eudicotyledons</taxon>
        <taxon>Gunneridae</taxon>
        <taxon>Pentapetalae</taxon>
        <taxon>asterids</taxon>
        <taxon>lamiids</taxon>
        <taxon>Lamiales</taxon>
        <taxon>Oleaceae</taxon>
        <taxon>Oleeae</taxon>
        <taxon>Olea</taxon>
    </lineage>
</organism>
<protein>
    <recommendedName>
        <fullName evidence="2">Xylanase inhibitor N-terminal domain-containing protein</fullName>
    </recommendedName>
</protein>
<dbReference type="Pfam" id="PF14543">
    <property type="entry name" value="TAXi_N"/>
    <property type="match status" value="1"/>
</dbReference>
<feature type="domain" description="Xylanase inhibitor N-terminal" evidence="2">
    <location>
        <begin position="69"/>
        <end position="229"/>
    </location>
</feature>
<dbReference type="SUPFAM" id="SSF50630">
    <property type="entry name" value="Acid proteases"/>
    <property type="match status" value="1"/>
</dbReference>
<dbReference type="InterPro" id="IPR001461">
    <property type="entry name" value="Aspartic_peptidase_A1"/>
</dbReference>
<dbReference type="PANTHER" id="PTHR13683:SF227">
    <property type="entry name" value="EUKARYOTIC ASPARTYL PROTEASE FAMILY PROTEIN"/>
    <property type="match status" value="1"/>
</dbReference>
<dbReference type="InterPro" id="IPR032861">
    <property type="entry name" value="TAXi_N"/>
</dbReference>
<evidence type="ECO:0000313" key="3">
    <source>
        <dbReference type="EMBL" id="CAA2964365.1"/>
    </source>
</evidence>
<evidence type="ECO:0000256" key="1">
    <source>
        <dbReference type="ARBA" id="ARBA00007447"/>
    </source>
</evidence>
<proteinExistence type="inferred from homology"/>
<gene>
    <name evidence="3" type="ORF">OLEA9_A034392</name>
</gene>
<dbReference type="Proteomes" id="UP000594638">
    <property type="component" value="Unassembled WGS sequence"/>
</dbReference>
<name>A0A8S0Q7R3_OLEEU</name>
<comment type="similarity">
    <text evidence="1">Belongs to the peptidase A1 family.</text>
</comment>
<dbReference type="GO" id="GO:0004190">
    <property type="term" value="F:aspartic-type endopeptidase activity"/>
    <property type="evidence" value="ECO:0007669"/>
    <property type="project" value="InterPro"/>
</dbReference>
<comment type="caution">
    <text evidence="3">The sequence shown here is derived from an EMBL/GenBank/DDBJ whole genome shotgun (WGS) entry which is preliminary data.</text>
</comment>
<dbReference type="InterPro" id="IPR021109">
    <property type="entry name" value="Peptidase_aspartic_dom_sf"/>
</dbReference>
<keyword evidence="4" id="KW-1185">Reference proteome</keyword>
<dbReference type="Gramene" id="OE9A034392T1">
    <property type="protein sequence ID" value="OE9A034392C1"/>
    <property type="gene ID" value="OE9A034392"/>
</dbReference>
<dbReference type="OrthoDB" id="2747330at2759"/>
<dbReference type="Gene3D" id="2.40.70.10">
    <property type="entry name" value="Acid Proteases"/>
    <property type="match status" value="2"/>
</dbReference>
<dbReference type="GO" id="GO:0006508">
    <property type="term" value="P:proteolysis"/>
    <property type="evidence" value="ECO:0007669"/>
    <property type="project" value="InterPro"/>
</dbReference>
<sequence>MEYGRNKKVQSTILWTLFYSLQIQDCFTVSNLQQNVTAVKAQSPIPSSPSSYYFLVEGDALENGFFHAVVHVGKELKEFYHDIDTGSDLIWITCSPNNIKFLKPFGIYRTPHDPYTTSNNLVSCEDDAVCGLVGKPVNPQCSQQNQQCDYQVEYADHCSTLGVLVKDVFLCGYHQEFDDSFSSPFTDGVLGLGTGKTSILSRLSDRGLVKKVMALCLSEINPGYLVLGDSKSNLPETIWMPFSNDHINGTTYNYFSPTLYQDVLSLVKELAEKTAAPVEDSYLPVCWRPFASSQDFLYSFSSLNLSFTGKNNVYFELSPTDYLIVSVKELAEKTAAPVEDSYLPVCWRPFASSQDFL</sequence>
<reference evidence="3 4" key="1">
    <citation type="submission" date="2019-12" db="EMBL/GenBank/DDBJ databases">
        <authorList>
            <person name="Alioto T."/>
            <person name="Alioto T."/>
            <person name="Gomez Garrido J."/>
        </authorList>
    </citation>
    <scope>NUCLEOTIDE SEQUENCE [LARGE SCALE GENOMIC DNA]</scope>
</reference>
<dbReference type="AlphaFoldDB" id="A0A8S0Q7R3"/>
<evidence type="ECO:0000259" key="2">
    <source>
        <dbReference type="Pfam" id="PF14543"/>
    </source>
</evidence>
<evidence type="ECO:0000313" key="4">
    <source>
        <dbReference type="Proteomes" id="UP000594638"/>
    </source>
</evidence>
<dbReference type="EMBL" id="CACTIH010001823">
    <property type="protein sequence ID" value="CAA2964365.1"/>
    <property type="molecule type" value="Genomic_DNA"/>
</dbReference>
<accession>A0A8S0Q7R3</accession>